<dbReference type="InterPro" id="IPR000944">
    <property type="entry name" value="Tscrpt_reg_Rrf2"/>
</dbReference>
<dbReference type="NCBIfam" id="TIGR00738">
    <property type="entry name" value="rrf2_super"/>
    <property type="match status" value="1"/>
</dbReference>
<dbReference type="InterPro" id="IPR036388">
    <property type="entry name" value="WH-like_DNA-bd_sf"/>
</dbReference>
<evidence type="ECO:0000313" key="3">
    <source>
        <dbReference type="Proteomes" id="UP000178650"/>
    </source>
</evidence>
<proteinExistence type="predicted"/>
<dbReference type="Proteomes" id="UP000178650">
    <property type="component" value="Unassembled WGS sequence"/>
</dbReference>
<organism evidence="2 3">
    <name type="scientific">Candidatus Staskawiczbacteria bacterium RIFOXYB1_FULL_37_44</name>
    <dbReference type="NCBI Taxonomy" id="1802223"/>
    <lineage>
        <taxon>Bacteria</taxon>
        <taxon>Candidatus Staskawicziibacteriota</taxon>
    </lineage>
</organism>
<dbReference type="PANTHER" id="PTHR33221">
    <property type="entry name" value="WINGED HELIX-TURN-HELIX TRANSCRIPTIONAL REGULATOR, RRF2 FAMILY"/>
    <property type="match status" value="1"/>
</dbReference>
<dbReference type="Gene3D" id="1.10.10.10">
    <property type="entry name" value="Winged helix-like DNA-binding domain superfamily/Winged helix DNA-binding domain"/>
    <property type="match status" value="1"/>
</dbReference>
<sequence>MKISKKAEYGLTAMVHLAKNKGKSNKAISIRKISNIEGVPFEFLSKIFSELEKAKLVTARHGANGGYVLAKNFKKITAKDIVKKLENTTSVDCSFCKKSKKCLTKNVWRKIDVAINKTLQSITLENLIK</sequence>
<protein>
    <recommendedName>
        <fullName evidence="4">Rrf2 family transcriptional regulator</fullName>
    </recommendedName>
</protein>
<name>A0A1G2IZ67_9BACT</name>
<dbReference type="InterPro" id="IPR036390">
    <property type="entry name" value="WH_DNA-bd_sf"/>
</dbReference>
<dbReference type="SUPFAM" id="SSF46785">
    <property type="entry name" value="Winged helix' DNA-binding domain"/>
    <property type="match status" value="1"/>
</dbReference>
<keyword evidence="1" id="KW-0238">DNA-binding</keyword>
<comment type="caution">
    <text evidence="2">The sequence shown here is derived from an EMBL/GenBank/DDBJ whole genome shotgun (WGS) entry which is preliminary data.</text>
</comment>
<dbReference type="GO" id="GO:0003677">
    <property type="term" value="F:DNA binding"/>
    <property type="evidence" value="ECO:0007669"/>
    <property type="project" value="UniProtKB-KW"/>
</dbReference>
<dbReference type="PROSITE" id="PS51197">
    <property type="entry name" value="HTH_RRF2_2"/>
    <property type="match status" value="1"/>
</dbReference>
<dbReference type="PANTHER" id="PTHR33221:SF5">
    <property type="entry name" value="HTH-TYPE TRANSCRIPTIONAL REGULATOR ISCR"/>
    <property type="match status" value="1"/>
</dbReference>
<dbReference type="GO" id="GO:0005829">
    <property type="term" value="C:cytosol"/>
    <property type="evidence" value="ECO:0007669"/>
    <property type="project" value="TreeGrafter"/>
</dbReference>
<evidence type="ECO:0000313" key="2">
    <source>
        <dbReference type="EMBL" id="OGZ79641.1"/>
    </source>
</evidence>
<accession>A0A1G2IZ67</accession>
<gene>
    <name evidence="2" type="ORF">A2358_01600</name>
</gene>
<evidence type="ECO:0008006" key="4">
    <source>
        <dbReference type="Google" id="ProtNLM"/>
    </source>
</evidence>
<reference evidence="2 3" key="1">
    <citation type="journal article" date="2016" name="Nat. Commun.">
        <title>Thousands of microbial genomes shed light on interconnected biogeochemical processes in an aquifer system.</title>
        <authorList>
            <person name="Anantharaman K."/>
            <person name="Brown C.T."/>
            <person name="Hug L.A."/>
            <person name="Sharon I."/>
            <person name="Castelle C.J."/>
            <person name="Probst A.J."/>
            <person name="Thomas B.C."/>
            <person name="Singh A."/>
            <person name="Wilkins M.J."/>
            <person name="Karaoz U."/>
            <person name="Brodie E.L."/>
            <person name="Williams K.H."/>
            <person name="Hubbard S.S."/>
            <person name="Banfield J.F."/>
        </authorList>
    </citation>
    <scope>NUCLEOTIDE SEQUENCE [LARGE SCALE GENOMIC DNA]</scope>
</reference>
<dbReference type="AlphaFoldDB" id="A0A1G2IZ67"/>
<dbReference type="STRING" id="1802223.A2358_01600"/>
<dbReference type="Pfam" id="PF02082">
    <property type="entry name" value="Rrf2"/>
    <property type="match status" value="1"/>
</dbReference>
<dbReference type="GO" id="GO:0003700">
    <property type="term" value="F:DNA-binding transcription factor activity"/>
    <property type="evidence" value="ECO:0007669"/>
    <property type="project" value="TreeGrafter"/>
</dbReference>
<dbReference type="EMBL" id="MHPJ01000001">
    <property type="protein sequence ID" value="OGZ79641.1"/>
    <property type="molecule type" value="Genomic_DNA"/>
</dbReference>
<evidence type="ECO:0000256" key="1">
    <source>
        <dbReference type="ARBA" id="ARBA00023125"/>
    </source>
</evidence>